<sequence>MSFENRFPGIIGRSVNKLKRLSQGRIYPSIVEHVSRFISLGNGKPSRASKALFPGQALEGTCTKKGYYSESVVADSWHRMHYDRHVCFFQSSH</sequence>
<accession>A0A8X6KR16</accession>
<dbReference type="Proteomes" id="UP000887116">
    <property type="component" value="Unassembled WGS sequence"/>
</dbReference>
<evidence type="ECO:0000313" key="1">
    <source>
        <dbReference type="EMBL" id="GFQ81171.1"/>
    </source>
</evidence>
<dbReference type="EMBL" id="BMAO01002492">
    <property type="protein sequence ID" value="GFQ81171.1"/>
    <property type="molecule type" value="Genomic_DNA"/>
</dbReference>
<keyword evidence="2" id="KW-1185">Reference proteome</keyword>
<protein>
    <submittedName>
        <fullName evidence="1">Uncharacterized protein</fullName>
    </submittedName>
</protein>
<name>A0A8X6KR16_TRICU</name>
<comment type="caution">
    <text evidence="1">The sequence shown here is derived from an EMBL/GenBank/DDBJ whole genome shotgun (WGS) entry which is preliminary data.</text>
</comment>
<dbReference type="AlphaFoldDB" id="A0A8X6KR16"/>
<proteinExistence type="predicted"/>
<reference evidence="1" key="1">
    <citation type="submission" date="2020-07" db="EMBL/GenBank/DDBJ databases">
        <title>Multicomponent nature underlies the extraordinary mechanical properties of spider dragline silk.</title>
        <authorList>
            <person name="Kono N."/>
            <person name="Nakamura H."/>
            <person name="Mori M."/>
            <person name="Yoshida Y."/>
            <person name="Ohtoshi R."/>
            <person name="Malay A.D."/>
            <person name="Moran D.A.P."/>
            <person name="Tomita M."/>
            <person name="Numata K."/>
            <person name="Arakawa K."/>
        </authorList>
    </citation>
    <scope>NUCLEOTIDE SEQUENCE</scope>
</reference>
<organism evidence="1 2">
    <name type="scientific">Trichonephila clavata</name>
    <name type="common">Joro spider</name>
    <name type="synonym">Nephila clavata</name>
    <dbReference type="NCBI Taxonomy" id="2740835"/>
    <lineage>
        <taxon>Eukaryota</taxon>
        <taxon>Metazoa</taxon>
        <taxon>Ecdysozoa</taxon>
        <taxon>Arthropoda</taxon>
        <taxon>Chelicerata</taxon>
        <taxon>Arachnida</taxon>
        <taxon>Araneae</taxon>
        <taxon>Araneomorphae</taxon>
        <taxon>Entelegynae</taxon>
        <taxon>Araneoidea</taxon>
        <taxon>Nephilidae</taxon>
        <taxon>Trichonephila</taxon>
    </lineage>
</organism>
<evidence type="ECO:0000313" key="2">
    <source>
        <dbReference type="Proteomes" id="UP000887116"/>
    </source>
</evidence>
<gene>
    <name evidence="1" type="ORF">TNCT_293351</name>
</gene>